<protein>
    <submittedName>
        <fullName evidence="2">Uncharacterized protein</fullName>
    </submittedName>
</protein>
<dbReference type="EMBL" id="MFLW01000005">
    <property type="protein sequence ID" value="OGG78556.1"/>
    <property type="molecule type" value="Genomic_DNA"/>
</dbReference>
<evidence type="ECO:0000313" key="2">
    <source>
        <dbReference type="EMBL" id="OGG78556.1"/>
    </source>
</evidence>
<proteinExistence type="predicted"/>
<organism evidence="2 3">
    <name type="scientific">Candidatus Kaiserbacteria bacterium RIFCSPLOWO2_01_FULL_52_12b</name>
    <dbReference type="NCBI Taxonomy" id="1798509"/>
    <lineage>
        <taxon>Bacteria</taxon>
        <taxon>Candidatus Kaiseribacteriota</taxon>
    </lineage>
</organism>
<gene>
    <name evidence="2" type="ORF">A3A36_00235</name>
</gene>
<accession>A0A1F6EY95</accession>
<evidence type="ECO:0000313" key="3">
    <source>
        <dbReference type="Proteomes" id="UP000178811"/>
    </source>
</evidence>
<sequence>MSHPDSHVQKGDSEMRQHHPLENPSLAPYGFVFPSGQARLEYKPKTNPFWVNEEKIAARIWDRWNRANAPKPLPVQTIVHEILPGLASANRITAGDFWHNDLPYLTRDILVLSRTVQWLGTNNGRCFLETDISRLSIAGFHPEREFRIKFAMEQMDMIALLMHVCTPRCETVRMLYYNGCYYNNNDVSLRDRTVVDGLMRWLGRREGRAFIAEFMARKRSAWDAVNDRQKKEWETKKFITAPAHSK</sequence>
<reference evidence="2 3" key="1">
    <citation type="journal article" date="2016" name="Nat. Commun.">
        <title>Thousands of microbial genomes shed light on interconnected biogeochemical processes in an aquifer system.</title>
        <authorList>
            <person name="Anantharaman K."/>
            <person name="Brown C.T."/>
            <person name="Hug L.A."/>
            <person name="Sharon I."/>
            <person name="Castelle C.J."/>
            <person name="Probst A.J."/>
            <person name="Thomas B.C."/>
            <person name="Singh A."/>
            <person name="Wilkins M.J."/>
            <person name="Karaoz U."/>
            <person name="Brodie E.L."/>
            <person name="Williams K.H."/>
            <person name="Hubbard S.S."/>
            <person name="Banfield J.F."/>
        </authorList>
    </citation>
    <scope>NUCLEOTIDE SEQUENCE [LARGE SCALE GENOMIC DNA]</scope>
</reference>
<feature type="region of interest" description="Disordered" evidence="1">
    <location>
        <begin position="1"/>
        <end position="20"/>
    </location>
</feature>
<dbReference type="Proteomes" id="UP000178811">
    <property type="component" value="Unassembled WGS sequence"/>
</dbReference>
<comment type="caution">
    <text evidence="2">The sequence shown here is derived from an EMBL/GenBank/DDBJ whole genome shotgun (WGS) entry which is preliminary data.</text>
</comment>
<dbReference type="AlphaFoldDB" id="A0A1F6EY95"/>
<evidence type="ECO:0000256" key="1">
    <source>
        <dbReference type="SAM" id="MobiDB-lite"/>
    </source>
</evidence>
<name>A0A1F6EY95_9BACT</name>